<reference evidence="3 4" key="1">
    <citation type="submission" date="2021-05" db="EMBL/GenBank/DDBJ databases">
        <title>Croceibacterium sp. LX-88 genome sequence.</title>
        <authorList>
            <person name="Luo X."/>
        </authorList>
    </citation>
    <scope>NUCLEOTIDE SEQUENCE [LARGE SCALE GENOMIC DNA]</scope>
    <source>
        <strain evidence="3 4">LX-88</strain>
    </source>
</reference>
<comment type="caution">
    <text evidence="3">The sequence shown here is derived from an EMBL/GenBank/DDBJ whole genome shotgun (WGS) entry which is preliminary data.</text>
</comment>
<dbReference type="RefSeq" id="WP_214536253.1">
    <property type="nucleotide sequence ID" value="NZ_JAHFVK010000002.1"/>
</dbReference>
<dbReference type="InterPro" id="IPR002347">
    <property type="entry name" value="SDR_fam"/>
</dbReference>
<keyword evidence="2 3" id="KW-0560">Oxidoreductase</keyword>
<dbReference type="SUPFAM" id="SSF51735">
    <property type="entry name" value="NAD(P)-binding Rossmann-fold domains"/>
    <property type="match status" value="1"/>
</dbReference>
<dbReference type="PANTHER" id="PTHR42760">
    <property type="entry name" value="SHORT-CHAIN DEHYDROGENASES/REDUCTASES FAMILY MEMBER"/>
    <property type="match status" value="1"/>
</dbReference>
<evidence type="ECO:0000256" key="1">
    <source>
        <dbReference type="ARBA" id="ARBA00006484"/>
    </source>
</evidence>
<evidence type="ECO:0000313" key="3">
    <source>
        <dbReference type="EMBL" id="MBT2134619.1"/>
    </source>
</evidence>
<accession>A0ABS5W8B2</accession>
<dbReference type="Pfam" id="PF13561">
    <property type="entry name" value="adh_short_C2"/>
    <property type="match status" value="1"/>
</dbReference>
<dbReference type="InterPro" id="IPR020904">
    <property type="entry name" value="Sc_DH/Rdtase_CS"/>
</dbReference>
<evidence type="ECO:0000256" key="2">
    <source>
        <dbReference type="ARBA" id="ARBA00023002"/>
    </source>
</evidence>
<keyword evidence="4" id="KW-1185">Reference proteome</keyword>
<dbReference type="PANTHER" id="PTHR42760:SF133">
    <property type="entry name" value="3-OXOACYL-[ACYL-CARRIER-PROTEIN] REDUCTASE"/>
    <property type="match status" value="1"/>
</dbReference>
<gene>
    <name evidence="3" type="ORF">KK137_09755</name>
</gene>
<dbReference type="GO" id="GO:0047936">
    <property type="term" value="F:glucose 1-dehydrogenase [NAD(P)+] activity"/>
    <property type="evidence" value="ECO:0007669"/>
    <property type="project" value="UniProtKB-EC"/>
</dbReference>
<proteinExistence type="inferred from homology"/>
<organism evidence="3 4">
    <name type="scientific">Croceibacterium selenioxidans</name>
    <dbReference type="NCBI Taxonomy" id="2838833"/>
    <lineage>
        <taxon>Bacteria</taxon>
        <taxon>Pseudomonadati</taxon>
        <taxon>Pseudomonadota</taxon>
        <taxon>Alphaproteobacteria</taxon>
        <taxon>Sphingomonadales</taxon>
        <taxon>Erythrobacteraceae</taxon>
        <taxon>Croceibacterium</taxon>
    </lineage>
</organism>
<evidence type="ECO:0000313" key="4">
    <source>
        <dbReference type="Proteomes" id="UP000811255"/>
    </source>
</evidence>
<dbReference type="PRINTS" id="PR00080">
    <property type="entry name" value="SDRFAMILY"/>
</dbReference>
<dbReference type="Gene3D" id="3.40.50.720">
    <property type="entry name" value="NAD(P)-binding Rossmann-like Domain"/>
    <property type="match status" value="1"/>
</dbReference>
<dbReference type="Proteomes" id="UP000811255">
    <property type="component" value="Unassembled WGS sequence"/>
</dbReference>
<protein>
    <submittedName>
        <fullName evidence="3">Glucose 1-dehydrogenase</fullName>
        <ecNumber evidence="3">1.1.1.47</ecNumber>
    </submittedName>
</protein>
<dbReference type="NCBIfam" id="NF005559">
    <property type="entry name" value="PRK07231.1"/>
    <property type="match status" value="1"/>
</dbReference>
<dbReference type="PROSITE" id="PS00061">
    <property type="entry name" value="ADH_SHORT"/>
    <property type="match status" value="1"/>
</dbReference>
<dbReference type="PRINTS" id="PR00081">
    <property type="entry name" value="GDHRDH"/>
</dbReference>
<dbReference type="EC" id="1.1.1.47" evidence="3"/>
<dbReference type="CDD" id="cd05233">
    <property type="entry name" value="SDR_c"/>
    <property type="match status" value="1"/>
</dbReference>
<dbReference type="InterPro" id="IPR036291">
    <property type="entry name" value="NAD(P)-bd_dom_sf"/>
</dbReference>
<sequence>MEMLAGKTAMITGAASGIGLAIAKRFAREGAQVIISGRRQAQLQEAVREIGPGTLAIEGDVADPMHHAQAADEIATRFGGLDIYVANAGINTIRHSALVSEADYDAQFATNARGTFFGVQKMVTVMRDGGAIVLTGSIASEKVLDGHAVYAATKAAIGAFARSWAIELSERRIRVNVLSPGPTNTSILAKLGVPEEQRETFERAMASAIPLGRLGDPDELAQAALFLASDASHFVTGINLRVDGGMTIFDGSSKKKGPPVS</sequence>
<name>A0ABS5W8B2_9SPHN</name>
<comment type="similarity">
    <text evidence="1">Belongs to the short-chain dehydrogenases/reductases (SDR) family.</text>
</comment>
<dbReference type="EMBL" id="JAHFVK010000002">
    <property type="protein sequence ID" value="MBT2134619.1"/>
    <property type="molecule type" value="Genomic_DNA"/>
</dbReference>